<organism evidence="1 2">
    <name type="scientific">Frigoribacterium faeni</name>
    <dbReference type="NCBI Taxonomy" id="145483"/>
    <lineage>
        <taxon>Bacteria</taxon>
        <taxon>Bacillati</taxon>
        <taxon>Actinomycetota</taxon>
        <taxon>Actinomycetes</taxon>
        <taxon>Micrococcales</taxon>
        <taxon>Microbacteriaceae</taxon>
        <taxon>Frigoribacterium</taxon>
    </lineage>
</organism>
<comment type="caution">
    <text evidence="1">The sequence shown here is derived from an EMBL/GenBank/DDBJ whole genome shotgun (WGS) entry which is preliminary data.</text>
</comment>
<evidence type="ECO:0000313" key="1">
    <source>
        <dbReference type="EMBL" id="GEK82338.1"/>
    </source>
</evidence>
<evidence type="ECO:0000313" key="2">
    <source>
        <dbReference type="Proteomes" id="UP000321154"/>
    </source>
</evidence>
<dbReference type="EMBL" id="BJUV01000004">
    <property type="protein sequence ID" value="GEK82338.1"/>
    <property type="molecule type" value="Genomic_DNA"/>
</dbReference>
<dbReference type="Proteomes" id="UP000321154">
    <property type="component" value="Unassembled WGS sequence"/>
</dbReference>
<name>A0ABQ0UM13_9MICO</name>
<reference evidence="1 2" key="1">
    <citation type="submission" date="2019-07" db="EMBL/GenBank/DDBJ databases">
        <title>Whole genome shotgun sequence of Frigoribacterium faeni NBRC 103066.</title>
        <authorList>
            <person name="Hosoyama A."/>
            <person name="Uohara A."/>
            <person name="Ohji S."/>
            <person name="Ichikawa N."/>
        </authorList>
    </citation>
    <scope>NUCLEOTIDE SEQUENCE [LARGE SCALE GENOMIC DNA]</scope>
    <source>
        <strain evidence="1 2">NBRC 103066</strain>
    </source>
</reference>
<accession>A0ABQ0UM13</accession>
<proteinExistence type="predicted"/>
<sequence>MSEGGLTLRVVAVQPDKRSRQARLEADGHNLTERYRVGVYTLQAMAMYTNPRGYEIRCDRPGFPRGYGVSYDAHDGWVVYDGDQRFATRIGPLACLEWFARRHG</sequence>
<gene>
    <name evidence="1" type="ORF">FFA01_06470</name>
</gene>
<protein>
    <submittedName>
        <fullName evidence="1">Uncharacterized protein</fullName>
    </submittedName>
</protein>
<keyword evidence="2" id="KW-1185">Reference proteome</keyword>